<reference evidence="2" key="1">
    <citation type="journal article" date="2014" name="Nat. Commun.">
        <title>Genome sequence of mungbean and insights into evolution within Vigna species.</title>
        <authorList>
            <person name="Kang Y.J."/>
            <person name="Kim S.K."/>
            <person name="Kim M.Y."/>
            <person name="Lestari P."/>
            <person name="Kim K.H."/>
            <person name="Ha B.K."/>
            <person name="Jun T.H."/>
            <person name="Hwang W.J."/>
            <person name="Lee T."/>
            <person name="Lee J."/>
            <person name="Shim S."/>
            <person name="Yoon M.Y."/>
            <person name="Jang Y.E."/>
            <person name="Han K.S."/>
            <person name="Taeprayoon P."/>
            <person name="Yoon N."/>
            <person name="Somta P."/>
            <person name="Tanya P."/>
            <person name="Kim K.S."/>
            <person name="Gwag J.G."/>
            <person name="Moon J.K."/>
            <person name="Lee Y.H."/>
            <person name="Park B.S."/>
            <person name="Bombarely A."/>
            <person name="Doyle J.J."/>
            <person name="Jackson S.A."/>
            <person name="Schafleitner R."/>
            <person name="Srinives P."/>
            <person name="Varshney R.K."/>
            <person name="Lee S.H."/>
        </authorList>
    </citation>
    <scope>NUCLEOTIDE SEQUENCE [LARGE SCALE GENOMIC DNA]</scope>
    <source>
        <strain evidence="2">cv. VC1973A</strain>
    </source>
</reference>
<dbReference type="OrthoDB" id="2116871at2759"/>
<evidence type="ECO:0000313" key="3">
    <source>
        <dbReference type="RefSeq" id="XP_014511353.1"/>
    </source>
</evidence>
<evidence type="ECO:0000313" key="2">
    <source>
        <dbReference type="Proteomes" id="UP000087766"/>
    </source>
</evidence>
<keyword evidence="1" id="KW-0175">Coiled coil</keyword>
<reference evidence="3" key="2">
    <citation type="submission" date="2025-08" db="UniProtKB">
        <authorList>
            <consortium name="RefSeq"/>
        </authorList>
    </citation>
    <scope>IDENTIFICATION</scope>
    <source>
        <tissue evidence="3">Leaf</tissue>
    </source>
</reference>
<name>A0A1S3UZ44_VIGRR</name>
<feature type="coiled-coil region" evidence="1">
    <location>
        <begin position="46"/>
        <end position="87"/>
    </location>
</feature>
<dbReference type="STRING" id="3916.A0A1S3UZ44"/>
<dbReference type="Proteomes" id="UP000087766">
    <property type="component" value="Chromosome 8"/>
</dbReference>
<protein>
    <submittedName>
        <fullName evidence="3">Uncharacterized protein LOC106770046</fullName>
    </submittedName>
</protein>
<organism evidence="2 3">
    <name type="scientific">Vigna radiata var. radiata</name>
    <name type="common">Mung bean</name>
    <name type="synonym">Phaseolus aureus</name>
    <dbReference type="NCBI Taxonomy" id="3916"/>
    <lineage>
        <taxon>Eukaryota</taxon>
        <taxon>Viridiplantae</taxon>
        <taxon>Streptophyta</taxon>
        <taxon>Embryophyta</taxon>
        <taxon>Tracheophyta</taxon>
        <taxon>Spermatophyta</taxon>
        <taxon>Magnoliopsida</taxon>
        <taxon>eudicotyledons</taxon>
        <taxon>Gunneridae</taxon>
        <taxon>Pentapetalae</taxon>
        <taxon>rosids</taxon>
        <taxon>fabids</taxon>
        <taxon>Fabales</taxon>
        <taxon>Fabaceae</taxon>
        <taxon>Papilionoideae</taxon>
        <taxon>50 kb inversion clade</taxon>
        <taxon>NPAAA clade</taxon>
        <taxon>indigoferoid/millettioid clade</taxon>
        <taxon>Phaseoleae</taxon>
        <taxon>Vigna</taxon>
    </lineage>
</organism>
<dbReference type="GeneID" id="106770046"/>
<keyword evidence="2" id="KW-1185">Reference proteome</keyword>
<proteinExistence type="predicted"/>
<sequence length="120" mass="14017">MDDVACNHLQTLWEELEIYGFDLSWLKPHVQSALDMKTCVEKVLTMKRLEENVITLENDVTVLEKEIKNLTTKMIEAKVNLEITRRDLVQSKEGFEECDLDAQHLDVLLIIDVIFYVEHV</sequence>
<evidence type="ECO:0000256" key="1">
    <source>
        <dbReference type="SAM" id="Coils"/>
    </source>
</evidence>
<accession>A0A1S3UZ44</accession>
<gene>
    <name evidence="3" type="primary">LOC106770046</name>
</gene>
<dbReference type="RefSeq" id="XP_014511353.1">
    <property type="nucleotide sequence ID" value="XM_014655867.1"/>
</dbReference>
<dbReference type="AlphaFoldDB" id="A0A1S3UZ44"/>
<dbReference type="KEGG" id="vra:106770046"/>